<evidence type="ECO:0000256" key="17">
    <source>
        <dbReference type="ARBA" id="ARBA00024499"/>
    </source>
</evidence>
<dbReference type="GO" id="GO:0003968">
    <property type="term" value="F:RNA-directed RNA polymerase activity"/>
    <property type="evidence" value="ECO:0007669"/>
    <property type="project" value="UniProtKB-KW"/>
</dbReference>
<evidence type="ECO:0000256" key="21">
    <source>
        <dbReference type="PIRNR" id="PIRNR000830"/>
    </source>
</evidence>
<evidence type="ECO:0000313" key="25">
    <source>
        <dbReference type="EMBL" id="AVM87247.1"/>
    </source>
</evidence>
<evidence type="ECO:0000256" key="19">
    <source>
        <dbReference type="ARBA" id="ARBA00047370"/>
    </source>
</evidence>
<keyword evidence="11 21" id="KW-0067">ATP-binding</keyword>
<evidence type="ECO:0000256" key="14">
    <source>
        <dbReference type="ARBA" id="ARBA00023042"/>
    </source>
</evidence>
<comment type="subcellular location">
    <subcellularLocation>
        <location evidence="21">Virion</location>
    </subcellularLocation>
    <subcellularLocation>
        <location evidence="21">Host cytoplasm</location>
    </subcellularLocation>
</comment>
<feature type="domain" description="RdRp catalytic" evidence="23">
    <location>
        <begin position="623"/>
        <end position="807"/>
    </location>
</feature>
<comment type="catalytic activity">
    <reaction evidence="19">
        <text>a 5'-end (5'-triphosphoguanosine)-adenylyl-adenylyl-cytidylyl-adenosine in mRNA + 2 S-adenosyl-L-methionine = a 5'-end (N(7)-methyl 5'-triphosphoguanosine)-(2'-O-methyladenylyl)-adenylyl-cytidylyl-adenosine in mRNA + 2 S-adenosyl-L-homocysteine + H(+)</text>
        <dbReference type="Rhea" id="RHEA:65376"/>
        <dbReference type="Rhea" id="RHEA-COMP:16797"/>
        <dbReference type="Rhea" id="RHEA-COMP:16798"/>
        <dbReference type="ChEBI" id="CHEBI:15378"/>
        <dbReference type="ChEBI" id="CHEBI:57856"/>
        <dbReference type="ChEBI" id="CHEBI:59789"/>
        <dbReference type="ChEBI" id="CHEBI:156483"/>
        <dbReference type="ChEBI" id="CHEBI:156484"/>
        <dbReference type="EC" id="2.1.1.375"/>
    </reaction>
</comment>
<dbReference type="Proteomes" id="UP000297177">
    <property type="component" value="Segment"/>
</dbReference>
<dbReference type="Pfam" id="PF14318">
    <property type="entry name" value="Mononeg_mRNAcap"/>
    <property type="match status" value="1"/>
</dbReference>
<keyword evidence="15" id="KW-0511">Multifunctional enzyme</keyword>
<dbReference type="KEGG" id="vg:65100081"/>
<evidence type="ECO:0000256" key="10">
    <source>
        <dbReference type="ARBA" id="ARBA00022801"/>
    </source>
</evidence>
<sequence>MESAFVGGGLDPGTGGVSRSQIMFPDPHLDSPILPESRDAILIICGHSDLVQTKNSKVLRVGRHPRFSRVASKVSDILAIISTEAQGSTLLTGVKPQHMYGRIFQMKTGSTSKSLRRYQDAVKCAYTVEGLQLDDLQGVLSEWFRHTPSLQQGVMEKLKRLKESSPTKHETEILTRWTIWHAMVEHMRLTKKNRRRSDPVEPVLLRTEQIDLYEIEEFCLVHDKQSLTWCLLNTEECLMFSDTLISRFNSIRYLRMTLAESPDALVPTPEDVLSLYRMIDSWFRRLGQVTYTLVKFLEPICVGLTLMDSEIIHQRAHFLTEQVCALRDKLGSEGLSKSDAEFFTRSFVNKLASITGNPNKASEIHGCFRHWGHNTIIVGPAVEAIKKHACQIKALRLGTLTRVHCVWVMLVMKHHYHSHNRSWAYAKIDKYLAPHLDHHRRMSTFPSDDESLAYLHEWSHVTPGVLYSLDSIEDPRVFVKDKSVAPDKSHWDCVFDQTLLGYWPPFYNKSRRLADCFVQDEEFSPYDLIDYVESGEVFVDPEFNINLSMKERELSAGRPFGKLTYKARQCQALGEYLLAEGPGHAFESNTMCHSELELMKEMATQSQVQTTSEDFIPRAGEPCGATMVTDYAKFCANFRHETCRQVALTAGKLFGLKGFFAWQHQRIASSRIYVADYHHPPTRTTEQNRLDPPDDETVWHGHTGGIEGFQQKLWTMFCCALLHLASMETKVKYSAMIQGDNQIITGILAATGSETRDELRIRAVDEVKRLGHRMMLLAKQIGLTLKPEETFVAGSCTMYSKRLLLHGNDLTGALKIICRSMPNSSAVFDDPDAQASSISSCGSRSVGRGVSILTSYLVAEFHVALSYKLTELYHLGIPSGLSKAAGLPPLNNYELYLLVNIGTALGGFSSNSLMRYLVRHEPDPVSGAIHWLFLKGRTNPDHLRTLTKVLRSVTPSKDILSLIKDPRAVSLPTCRTISSLVKHAVKEGLRETAKNPILSQLFHENADEDDLALAVFLLATEPCIPVFSSEIFSNSIAGVRDKISGFVDSTKTTLASALTRGYAGGMQLNIVNILIFRYRFQVSLVRELPEKLDKRVLKCSLDIAHDLRKQSWGAILKDIGAGTLKGDSHPTVFEQFTLSEAGPEGCELCEGGSDVHLDMRVVPSRHPGPMRYKRGGLVPYIGSTTSEKLAPPIVRVDMMSGPLKSCVRTASILAWVCEDNDRTKVAIDWAIKQRCEVESEDIKLLIPSSTNSNVHHRLHDNFGKNNFTSNRPLNFSSQVHLSTNTMGIYSGEGGGQDGNMIFQNVKHLGLSLLDLGCGDMTTPQSYNFHLHGIGCCVRTMDADFVSSFNTEPPDIDLAKGNPLIYDPNPLGGSNLEKIRMVNTNQHTKDMLKTDPTSRAQSATQALAQHLLSRLHVALKRTTDRGTVYLPQEDGVGNISEMIQLGPLKVFKEVGLQLLVEIFQHSIRDSILQGLGLDGGFTGFVASLPSGSFSVFNNMLTVRKIREPLRDYALKRGFSYNRDWSTAHAFNELVRFCIIHLCTDTLKDPNELKNSSLVRHVFRSDRYFDWEAFTLVVWSAVRDLNQTIPNLHYRQWVDLLNRIQSSPSHQGMFGKSAVVSVAARIVSEGGGFDLTCLVELRRHLELTNVHVWECDPAAWAREAVKQEKGGERTDDVACKILIVQKLCHLGDLDSAIKTLQRLGTSRVECVHGEPLSRSTNATTVFPEPTVRCTSTSLREIFSIRRTGISSSAHYKILELLPLMMNKRPTRACCVAEGAGGFAKTLCSILSIEKVHYSTLVDWGKATPHYTANDVGSELRVTSKGDLDPKIENLVRGPNDLRDPTTVTFLTKKCKQVDILTCDAEMFFKDLSRDSNLYKNIMILAANILSSTGTLIMKFFLGDTPVSCFLISAANRMFHEVFLVKPFYSSPDSSEVYLVAQSMKPEKVKVVEELDQYMDLPKFPIWHDDLVPVVKRFRERLIDGQKIRAWEKQDLTLKLDAQLVSMGWTSNRNQILSQLGVRTDVADLHECATELLSMATGVMTGLFGSFSERPVTVRSVGRGEQKTLRRALLLYLGGILLVRRGERSGRYITRTQLRQFLPISVVDNGRGTTPCVNVRSCDGVTYIDLPYLMGTGQLKTLQKLSGHF</sequence>
<dbReference type="Gene3D" id="3.40.50.150">
    <property type="entry name" value="Vaccinia Virus protein VP39"/>
    <property type="match status" value="1"/>
</dbReference>
<comment type="catalytic activity">
    <reaction evidence="21">
        <text>RNA(n) + a ribonucleoside 5'-triphosphate = RNA(n+1) + diphosphate</text>
        <dbReference type="Rhea" id="RHEA:21248"/>
        <dbReference type="Rhea" id="RHEA-COMP:14527"/>
        <dbReference type="Rhea" id="RHEA-COMP:17342"/>
        <dbReference type="ChEBI" id="CHEBI:33019"/>
        <dbReference type="ChEBI" id="CHEBI:61557"/>
        <dbReference type="ChEBI" id="CHEBI:140395"/>
        <dbReference type="EC" id="2.7.7.48"/>
    </reaction>
</comment>
<keyword evidence="26" id="KW-1185">Reference proteome</keyword>
<evidence type="ECO:0000256" key="5">
    <source>
        <dbReference type="ARBA" id="ARBA00022664"/>
    </source>
</evidence>
<dbReference type="GO" id="GO:0030430">
    <property type="term" value="C:host cell cytoplasm"/>
    <property type="evidence" value="ECO:0007669"/>
    <property type="project" value="UniProtKB-SubCell"/>
</dbReference>
<evidence type="ECO:0000256" key="20">
    <source>
        <dbReference type="ARBA" id="ARBA00048548"/>
    </source>
</evidence>
<keyword evidence="9 21" id="KW-0547">Nucleotide-binding</keyword>
<dbReference type="EC" id="2.1.1.-" evidence="21"/>
<evidence type="ECO:0000256" key="2">
    <source>
        <dbReference type="ARBA" id="ARBA00007934"/>
    </source>
</evidence>
<keyword evidence="13 21" id="KW-0693">Viral RNA replication</keyword>
<feature type="domain" description="Mononegavirus-type SAM-dependent 2'-O-MTase" evidence="24">
    <location>
        <begin position="1743"/>
        <end position="1937"/>
    </location>
</feature>
<evidence type="ECO:0000256" key="13">
    <source>
        <dbReference type="ARBA" id="ARBA00022953"/>
    </source>
</evidence>
<dbReference type="EC" id="3.6.1.-" evidence="21"/>
<keyword evidence="3 21" id="KW-0696">RNA-directed RNA polymerase</keyword>
<dbReference type="GO" id="GO:0004482">
    <property type="term" value="F:mRNA 5'-cap (guanine-N7-)-methyltransferase activity"/>
    <property type="evidence" value="ECO:0007669"/>
    <property type="project" value="InterPro"/>
</dbReference>
<dbReference type="GO" id="GO:0044423">
    <property type="term" value="C:virion component"/>
    <property type="evidence" value="ECO:0007669"/>
    <property type="project" value="UniProtKB-KW"/>
</dbReference>
<comment type="catalytic activity">
    <reaction evidence="16">
        <text>a 5'-end triphospho-adenylyl-adenylyl-cytidylyl-adenosine in mRNA + GDP + H(+) = a 5'-end (5'-triphosphoguanosine)-adenylyl-adenylyl-cytidylyl-adenosine in mRNA + diphosphate</text>
        <dbReference type="Rhea" id="RHEA:65436"/>
        <dbReference type="Rhea" id="RHEA-COMP:16797"/>
        <dbReference type="Rhea" id="RHEA-COMP:16799"/>
        <dbReference type="ChEBI" id="CHEBI:15378"/>
        <dbReference type="ChEBI" id="CHEBI:33019"/>
        <dbReference type="ChEBI" id="CHEBI:58189"/>
        <dbReference type="ChEBI" id="CHEBI:156484"/>
        <dbReference type="ChEBI" id="CHEBI:156503"/>
        <dbReference type="EC" id="2.7.7.88"/>
    </reaction>
</comment>
<dbReference type="GO" id="GO:0005524">
    <property type="term" value="F:ATP binding"/>
    <property type="evidence" value="ECO:0007669"/>
    <property type="project" value="UniProtKB-KW"/>
</dbReference>
<dbReference type="GO" id="GO:0003924">
    <property type="term" value="F:GTPase activity"/>
    <property type="evidence" value="ECO:0007669"/>
    <property type="project" value="RHEA"/>
</dbReference>
<dbReference type="PROSITE" id="PS51590">
    <property type="entry name" value="SAM_MT_MNV_L"/>
    <property type="match status" value="1"/>
</dbReference>
<comment type="catalytic activity">
    <reaction evidence="20 21">
        <text>GTP + H2O = GDP + phosphate + H(+)</text>
        <dbReference type="Rhea" id="RHEA:19669"/>
        <dbReference type="ChEBI" id="CHEBI:15377"/>
        <dbReference type="ChEBI" id="CHEBI:15378"/>
        <dbReference type="ChEBI" id="CHEBI:37565"/>
        <dbReference type="ChEBI" id="CHEBI:43474"/>
        <dbReference type="ChEBI" id="CHEBI:58189"/>
    </reaction>
</comment>
<dbReference type="Pfam" id="PF14314">
    <property type="entry name" value="Methyltrans_Mon_2nd"/>
    <property type="match status" value="1"/>
</dbReference>
<evidence type="ECO:0000256" key="8">
    <source>
        <dbReference type="ARBA" id="ARBA00022695"/>
    </source>
</evidence>
<dbReference type="InterPro" id="IPR026890">
    <property type="entry name" value="Mononeg_mRNAcap"/>
</dbReference>
<evidence type="ECO:0000256" key="7">
    <source>
        <dbReference type="ARBA" id="ARBA00022691"/>
    </source>
</evidence>
<dbReference type="InterPro" id="IPR014023">
    <property type="entry name" value="Mononeg_RNA_pol_cat"/>
</dbReference>
<feature type="compositionally biased region" description="Gly residues" evidence="22">
    <location>
        <begin position="1"/>
        <end position="16"/>
    </location>
</feature>
<dbReference type="PROSITE" id="PS50526">
    <property type="entry name" value="RDRP_SSRNA_NEG_NONSEG"/>
    <property type="match status" value="1"/>
</dbReference>
<evidence type="ECO:0000256" key="3">
    <source>
        <dbReference type="ARBA" id="ARBA00022484"/>
    </source>
</evidence>
<evidence type="ECO:0000256" key="15">
    <source>
        <dbReference type="ARBA" id="ARBA00023268"/>
    </source>
</evidence>
<dbReference type="PIRSF" id="PIRSF000830">
    <property type="entry name" value="RNA_pol_ParamyxoV"/>
    <property type="match status" value="1"/>
</dbReference>
<dbReference type="InterPro" id="IPR039530">
    <property type="entry name" value="L_methyltransferase_rhabdo"/>
</dbReference>
<comment type="function">
    <text evidence="1 21">RNA-directed RNA polymerase that catalyzes the replication of viral genomic RNA. The template is composed of the viral RNA tightly encapsidated by the nucleoprotein (N). The replicase mode is dependent on intracellular N protein concentration. In this mode, the polymerase replicates the whole viral genome without recognizing transcriptional signals, and the replicated genome is not caped or polyadenylated.</text>
</comment>
<evidence type="ECO:0000256" key="11">
    <source>
        <dbReference type="ARBA" id="ARBA00022840"/>
    </source>
</evidence>
<dbReference type="InterPro" id="IPR016269">
    <property type="entry name" value="RNA-dir_pol_paramyxovirus"/>
</dbReference>
<proteinExistence type="inferred from homology"/>
<organism evidence="25">
    <name type="scientific">Wenling thamnaconus septentrionalis filovirus</name>
    <dbReference type="NCBI Taxonomy" id="2116488"/>
    <lineage>
        <taxon>Viruses</taxon>
        <taxon>Riboviria</taxon>
        <taxon>Orthornavirae</taxon>
        <taxon>Negarnaviricota</taxon>
        <taxon>Haploviricotina</taxon>
        <taxon>Monjiviricetes</taxon>
        <taxon>Mononegavirales</taxon>
        <taxon>Filoviridae</taxon>
        <taxon>Thamnovirus</taxon>
        <taxon>Thamnovirus thamnaconi</taxon>
    </lineage>
</organism>
<keyword evidence="8 21" id="KW-0548">Nucleotidyltransferase</keyword>
<dbReference type="EMBL" id="MG599981">
    <property type="protein sequence ID" value="AVM87247.1"/>
    <property type="molecule type" value="Viral_cRNA"/>
</dbReference>
<dbReference type="Pfam" id="PF00946">
    <property type="entry name" value="Mononeg_RNA_pol"/>
    <property type="match status" value="1"/>
</dbReference>
<evidence type="ECO:0000256" key="18">
    <source>
        <dbReference type="ARBA" id="ARBA00047332"/>
    </source>
</evidence>
<keyword evidence="12 21" id="KW-0946">Virion</keyword>
<keyword evidence="4 21" id="KW-0489">Methyltransferase</keyword>
<dbReference type="EC" id="2.7.7.88" evidence="21"/>
<dbReference type="GeneID" id="65100081"/>
<evidence type="ECO:0000256" key="12">
    <source>
        <dbReference type="ARBA" id="ARBA00022844"/>
    </source>
</evidence>
<feature type="region of interest" description="Disordered" evidence="22">
    <location>
        <begin position="1"/>
        <end position="22"/>
    </location>
</feature>
<evidence type="ECO:0000256" key="16">
    <source>
        <dbReference type="ARBA" id="ARBA00024494"/>
    </source>
</evidence>
<evidence type="ECO:0000256" key="6">
    <source>
        <dbReference type="ARBA" id="ARBA00022679"/>
    </source>
</evidence>
<dbReference type="InterPro" id="IPR025786">
    <property type="entry name" value="Mononega_L_MeTrfase"/>
</dbReference>
<dbReference type="EC" id="2.7.7.48" evidence="21"/>
<comment type="catalytic activity">
    <reaction evidence="17 21">
        <text>a 5'-end (5'-triphosphoguanosine)-(2'-O-methyladenylyl)-adenylyl-cytidylyl-adenosine in mRNA + S-adenosyl-L-methionine = a 5'-end (N(7)-methyl 5'-triphosphoguanosine)-(2'-O-methyladenylyl)-adenylyl-cytidylyl-adenosine in mRNA + S-adenosyl-L-homocysteine</text>
        <dbReference type="Rhea" id="RHEA:65440"/>
        <dbReference type="Rhea" id="RHEA-COMP:16798"/>
        <dbReference type="Rhea" id="RHEA-COMP:16801"/>
        <dbReference type="ChEBI" id="CHEBI:57856"/>
        <dbReference type="ChEBI" id="CHEBI:59789"/>
        <dbReference type="ChEBI" id="CHEBI:156482"/>
        <dbReference type="ChEBI" id="CHEBI:156483"/>
    </reaction>
</comment>
<comment type="similarity">
    <text evidence="2 21">Belongs to the paramyxovirus L protein family.</text>
</comment>
<accession>A0A2P1GMM1</accession>
<dbReference type="SMR" id="A0A2P1GMM1"/>
<evidence type="ECO:0000256" key="4">
    <source>
        <dbReference type="ARBA" id="ARBA00022603"/>
    </source>
</evidence>
<keyword evidence="7 21" id="KW-0949">S-adenosyl-L-methionine</keyword>
<evidence type="ECO:0000313" key="26">
    <source>
        <dbReference type="Proteomes" id="UP000297177"/>
    </source>
</evidence>
<keyword evidence="21" id="KW-1035">Host cytoplasm</keyword>
<protein>
    <recommendedName>
        <fullName evidence="21">RNA-directed RNA polymerase L</fullName>
        <shortName evidence="21">Protein L</shortName>
    </recommendedName>
    <alternativeName>
        <fullName evidence="21">Large structural protein</fullName>
    </alternativeName>
    <alternativeName>
        <fullName evidence="21">Replicase</fullName>
    </alternativeName>
    <alternativeName>
        <fullName evidence="21">Transcriptase</fullName>
    </alternativeName>
    <domain>
        <recommendedName>
            <fullName evidence="21">RNA-directed RNA polymerase</fullName>
            <ecNumber evidence="21">2.7.7.48</ecNumber>
        </recommendedName>
    </domain>
    <domain>
        <recommendedName>
            <fullName evidence="21">GTP phosphohydrolase</fullName>
            <ecNumber evidence="21">3.6.1.-</ecNumber>
        </recommendedName>
    </domain>
    <domain>
        <recommendedName>
            <fullName evidence="21">GDP polyribonucleotidyltransferase</fullName>
            <ecNumber evidence="21">2.7.7.88</ecNumber>
        </recommendedName>
        <alternativeName>
            <fullName evidence="21">PRNTase</fullName>
        </alternativeName>
    </domain>
    <domain>
        <recommendedName>
            <fullName evidence="21">mRNA (nucleoside-2'-O-)-methyltransferase</fullName>
            <shortName evidence="21">N1-2'-O-MTase</shortName>
            <ecNumber evidence="21">2.1.1.-</ecNumber>
        </recommendedName>
    </domain>
    <domain>
        <recommendedName>
            <fullName evidence="21">mRNA (guanine-N(7)-)-methyltransferase</fullName>
            <shortName evidence="21">G-N7-MTase</shortName>
        </recommendedName>
    </domain>
</protein>
<evidence type="ECO:0000256" key="22">
    <source>
        <dbReference type="SAM" id="MobiDB-lite"/>
    </source>
</evidence>
<keyword evidence="6 21" id="KW-0808">Transferase</keyword>
<keyword evidence="5 21" id="KW-0507">mRNA processing</keyword>
<evidence type="ECO:0000259" key="23">
    <source>
        <dbReference type="PROSITE" id="PS50526"/>
    </source>
</evidence>
<keyword evidence="10" id="KW-0378">Hydrolase</keyword>
<comment type="catalytic activity">
    <reaction evidence="18 21">
        <text>a 5'-end (5'-triphosphoguanosine)-adenylyl-adenylyl-cytidylyl-adenosine in mRNA + S-adenosyl-L-methionine = a 5'-end (5'-triphosphoguanosine)-(2'-O-methyladenylyl)-adenylyl-cytidylyl-adenosine in mRNA + S-adenosyl-L-homocysteine + H(+)</text>
        <dbReference type="Rhea" id="RHEA:65380"/>
        <dbReference type="Rhea" id="RHEA-COMP:16797"/>
        <dbReference type="Rhea" id="RHEA-COMP:16801"/>
        <dbReference type="ChEBI" id="CHEBI:15378"/>
        <dbReference type="ChEBI" id="CHEBI:57856"/>
        <dbReference type="ChEBI" id="CHEBI:59789"/>
        <dbReference type="ChEBI" id="CHEBI:156482"/>
        <dbReference type="ChEBI" id="CHEBI:156484"/>
    </reaction>
</comment>
<evidence type="ECO:0000256" key="9">
    <source>
        <dbReference type="ARBA" id="ARBA00022741"/>
    </source>
</evidence>
<comment type="function">
    <text evidence="21">RNA-directed RNA polymerase that catalyzes the transcription of viral mRNAs, their capping and polyadenylation. The template is composed of the viral RNA tightly encapsidated by the nucleoprotein (N). The viral polymerase binds to the genomic RNA at the 3' leader promoter, and transcribes subsequently all viral mRNAs with a decreasing efficiency. The first gene is the most transcribed, and the last the least transcribed. The viral phosphoprotein acts as a processivity factor. Capping is concomitant with initiation of mRNA transcription. Indeed, a GDP polyribonucleotidyl transferase (PRNTase) adds the cap structure when the nascent RNA chain length has reached few nucleotides. Ribose 2'-O methylation of viral mRNA cap precedes and facilitates subsequent guanine-N-7 methylation, both activities being carried by the viral polymerase. Polyadenylation of mRNAs occur by a stuttering mechanism at a slipery stop site present at the end viral genes. After finishing transcription of a mRNA, the polymerase can resume transcription of the downstream gene.</text>
</comment>
<dbReference type="InterPro" id="IPR029063">
    <property type="entry name" value="SAM-dependent_MTases_sf"/>
</dbReference>
<reference evidence="25" key="1">
    <citation type="journal article" date="2018" name="Nature">
        <title>The evolutionary history of vertebrate RNA viruses.</title>
        <authorList>
            <person name="Shi M."/>
            <person name="Lin X.D."/>
            <person name="Chen X."/>
            <person name="Tian J.H."/>
            <person name="Chen L.J."/>
            <person name="Li K."/>
            <person name="Wang W."/>
            <person name="Eden J.S."/>
            <person name="Shen J.J."/>
            <person name="Liu L."/>
            <person name="Holmes E.C."/>
            <person name="Zhang Y.Z."/>
        </authorList>
    </citation>
    <scope>NUCLEOTIDE SEQUENCE [LARGE SCALE GENOMIC DNA]</scope>
    <source>
        <strain evidence="25">LQMMTII17328</strain>
    </source>
</reference>
<dbReference type="RefSeq" id="YP_010085051.1">
    <property type="nucleotide sequence ID" value="NC_055176.1"/>
</dbReference>
<evidence type="ECO:0000259" key="24">
    <source>
        <dbReference type="PROSITE" id="PS51590"/>
    </source>
</evidence>
<name>A0A2P1GMM1_9MONO</name>
<evidence type="ECO:0000256" key="1">
    <source>
        <dbReference type="ARBA" id="ARBA00003132"/>
    </source>
</evidence>
<keyword evidence="14 21" id="KW-0506">mRNA capping</keyword>